<dbReference type="EMBL" id="JABWDY010044462">
    <property type="protein sequence ID" value="KAF5175121.1"/>
    <property type="molecule type" value="Genomic_DNA"/>
</dbReference>
<gene>
    <name evidence="2" type="ORF">FRX31_035292</name>
</gene>
<proteinExistence type="predicted"/>
<keyword evidence="1" id="KW-1133">Transmembrane helix</keyword>
<reference evidence="2 3" key="1">
    <citation type="submission" date="2020-06" db="EMBL/GenBank/DDBJ databases">
        <title>Transcriptomic and genomic resources for Thalictrum thalictroides and T. hernandezii: Facilitating candidate gene discovery in an emerging model plant lineage.</title>
        <authorList>
            <person name="Arias T."/>
            <person name="Riano-Pachon D.M."/>
            <person name="Di Stilio V.S."/>
        </authorList>
    </citation>
    <scope>NUCLEOTIDE SEQUENCE [LARGE SCALE GENOMIC DNA]</scope>
    <source>
        <strain evidence="3">cv. WT478/WT964</strain>
        <tissue evidence="2">Leaves</tissue>
    </source>
</reference>
<keyword evidence="1" id="KW-0472">Membrane</keyword>
<protein>
    <submittedName>
        <fullName evidence="2">Cytochrome p450</fullName>
    </submittedName>
</protein>
<dbReference type="AlphaFoldDB" id="A0A7J6URN6"/>
<feature type="non-terminal residue" evidence="2">
    <location>
        <position position="97"/>
    </location>
</feature>
<evidence type="ECO:0000256" key="1">
    <source>
        <dbReference type="SAM" id="Phobius"/>
    </source>
</evidence>
<dbReference type="OrthoDB" id="1934695at2759"/>
<accession>A0A7J6URN6</accession>
<organism evidence="2 3">
    <name type="scientific">Thalictrum thalictroides</name>
    <name type="common">Rue-anemone</name>
    <name type="synonym">Anemone thalictroides</name>
    <dbReference type="NCBI Taxonomy" id="46969"/>
    <lineage>
        <taxon>Eukaryota</taxon>
        <taxon>Viridiplantae</taxon>
        <taxon>Streptophyta</taxon>
        <taxon>Embryophyta</taxon>
        <taxon>Tracheophyta</taxon>
        <taxon>Spermatophyta</taxon>
        <taxon>Magnoliopsida</taxon>
        <taxon>Ranunculales</taxon>
        <taxon>Ranunculaceae</taxon>
        <taxon>Thalictroideae</taxon>
        <taxon>Thalictrum</taxon>
    </lineage>
</organism>
<sequence>MGKVEWALTLSSAVLAIFWTWKVFCWIWLNPMKLEKYLRKKGIRGPSYKFLHGNLKELVSLTKEAQSRPMERSHRIVQRVLPFHDQFVESYGKMFMT</sequence>
<feature type="transmembrane region" description="Helical" evidence="1">
    <location>
        <begin position="6"/>
        <end position="29"/>
    </location>
</feature>
<keyword evidence="1" id="KW-0812">Transmembrane</keyword>
<name>A0A7J6URN6_THATH</name>
<comment type="caution">
    <text evidence="2">The sequence shown here is derived from an EMBL/GenBank/DDBJ whole genome shotgun (WGS) entry which is preliminary data.</text>
</comment>
<evidence type="ECO:0000313" key="2">
    <source>
        <dbReference type="EMBL" id="KAF5175121.1"/>
    </source>
</evidence>
<dbReference type="Proteomes" id="UP000554482">
    <property type="component" value="Unassembled WGS sequence"/>
</dbReference>
<evidence type="ECO:0000313" key="3">
    <source>
        <dbReference type="Proteomes" id="UP000554482"/>
    </source>
</evidence>
<keyword evidence="3" id="KW-1185">Reference proteome</keyword>